<dbReference type="InterPro" id="IPR001296">
    <property type="entry name" value="Glyco_trans_1"/>
</dbReference>
<dbReference type="InterPro" id="IPR050194">
    <property type="entry name" value="Glycosyltransferase_grp1"/>
</dbReference>
<protein>
    <submittedName>
        <fullName evidence="2">Glycosyltransferase</fullName>
    </submittedName>
</protein>
<organism evidence="2 3">
    <name type="scientific">Lactobacillus crispatus</name>
    <dbReference type="NCBI Taxonomy" id="47770"/>
    <lineage>
        <taxon>Bacteria</taxon>
        <taxon>Bacillati</taxon>
        <taxon>Bacillota</taxon>
        <taxon>Bacilli</taxon>
        <taxon>Lactobacillales</taxon>
        <taxon>Lactobacillaceae</taxon>
        <taxon>Lactobacillus</taxon>
    </lineage>
</organism>
<evidence type="ECO:0000313" key="2">
    <source>
        <dbReference type="EMBL" id="QHQ68707.1"/>
    </source>
</evidence>
<dbReference type="Proteomes" id="UP000464915">
    <property type="component" value="Chromosome"/>
</dbReference>
<dbReference type="PANTHER" id="PTHR45947">
    <property type="entry name" value="SULFOQUINOVOSYL TRANSFERASE SQD2"/>
    <property type="match status" value="1"/>
</dbReference>
<evidence type="ECO:0000313" key="3">
    <source>
        <dbReference type="Proteomes" id="UP000464915"/>
    </source>
</evidence>
<feature type="domain" description="Glycosyl transferase family 1" evidence="1">
    <location>
        <begin position="180"/>
        <end position="300"/>
    </location>
</feature>
<dbReference type="SUPFAM" id="SSF53756">
    <property type="entry name" value="UDP-Glycosyltransferase/glycogen phosphorylase"/>
    <property type="match status" value="1"/>
</dbReference>
<dbReference type="Gene3D" id="3.40.50.2000">
    <property type="entry name" value="Glycogen Phosphorylase B"/>
    <property type="match status" value="2"/>
</dbReference>
<sequence>MKKIKIMHFVSGIGNDGVTQFLTNYTSRLNKKNNVNEIIVYQHKPNATKLRLEQSIGNKTYRVPFKAKHPIKNLFATYRLIKKEKPDIVEAHMNLVNFFPLSVAWFCRVPVRISHSHIAQDIDNINPKLSTLFKKLCIIFSTNLVACGENAGKYMYGNRNFHIVYNAINLKKYSYNPKSREEVREKYGIDTDSMIIGNIGRINIQKNQKFLIDIFADYLQENPNAFLFIIGNGEPNDEQKLVDYIKKKSCQENVIRIEGVKSTEKFYSAFDIFALPSLYEGLPVVGVEAQASGVTTLLSKNIDPSVVYSTNTKLLPIDQGTRCWIENFKRTDNRSLSDAYNEKYNIDLQFKKLYKFYSNLLNNK</sequence>
<dbReference type="Pfam" id="PF00534">
    <property type="entry name" value="Glycos_transf_1"/>
    <property type="match status" value="1"/>
</dbReference>
<dbReference type="GO" id="GO:0016758">
    <property type="term" value="F:hexosyltransferase activity"/>
    <property type="evidence" value="ECO:0007669"/>
    <property type="project" value="TreeGrafter"/>
</dbReference>
<name>A0AB37DHL9_9LACO</name>
<dbReference type="RefSeq" id="WP_065990664.1">
    <property type="nucleotide sequence ID" value="NZ_CP047142.1"/>
</dbReference>
<dbReference type="PANTHER" id="PTHR45947:SF3">
    <property type="entry name" value="SULFOQUINOVOSYL TRANSFERASE SQD2"/>
    <property type="match status" value="1"/>
</dbReference>
<gene>
    <name evidence="2" type="ORF">GSR61_09260</name>
</gene>
<proteinExistence type="predicted"/>
<dbReference type="AlphaFoldDB" id="A0AB37DHL9"/>
<reference evidence="2 3" key="1">
    <citation type="submission" date="2019-12" db="EMBL/GenBank/DDBJ databases">
        <title>Complete Genome Sequences of Lactobacillus strains, C25 and P38, Isolated from Chicken Cecum.</title>
        <authorList>
            <person name="Hassan H.M."/>
            <person name="Mendoza M."/>
            <person name="Rezvani M."/>
            <person name="Koci M.D."/>
            <person name="Dickey A.N."/>
            <person name="Scholl E.H."/>
        </authorList>
    </citation>
    <scope>NUCLEOTIDE SEQUENCE [LARGE SCALE GENOMIC DNA]</scope>
    <source>
        <strain evidence="2 3">C25</strain>
    </source>
</reference>
<evidence type="ECO:0000259" key="1">
    <source>
        <dbReference type="Pfam" id="PF00534"/>
    </source>
</evidence>
<dbReference type="EMBL" id="CP047142">
    <property type="protein sequence ID" value="QHQ68707.1"/>
    <property type="molecule type" value="Genomic_DNA"/>
</dbReference>
<accession>A0AB37DHL9</accession>